<evidence type="ECO:0000259" key="9">
    <source>
        <dbReference type="Pfam" id="PF17753"/>
    </source>
</evidence>
<dbReference type="SUPFAM" id="SSF49785">
    <property type="entry name" value="Galactose-binding domain-like"/>
    <property type="match status" value="1"/>
</dbReference>
<dbReference type="InterPro" id="IPR008979">
    <property type="entry name" value="Galactose-bd-like_sf"/>
</dbReference>
<evidence type="ECO:0000256" key="1">
    <source>
        <dbReference type="ARBA" id="ARBA00000829"/>
    </source>
</evidence>
<dbReference type="SUPFAM" id="SSF51445">
    <property type="entry name" value="(Trans)glycosidases"/>
    <property type="match status" value="1"/>
</dbReference>
<evidence type="ECO:0000256" key="6">
    <source>
        <dbReference type="ARBA" id="ARBA00023295"/>
    </source>
</evidence>
<evidence type="ECO:0000256" key="7">
    <source>
        <dbReference type="ARBA" id="ARBA00033445"/>
    </source>
</evidence>
<dbReference type="Gene3D" id="2.60.120.260">
    <property type="entry name" value="Galactose-binding domain-like"/>
    <property type="match status" value="1"/>
</dbReference>
<dbReference type="Proteomes" id="UP001307889">
    <property type="component" value="Chromosome 4"/>
</dbReference>
<dbReference type="SUPFAM" id="SSF49303">
    <property type="entry name" value="beta-Galactosidase/glucuronidase domain"/>
    <property type="match status" value="1"/>
</dbReference>
<accession>A0ABN7AMV4</accession>
<reference evidence="11 12" key="1">
    <citation type="submission" date="2023-09" db="EMBL/GenBank/DDBJ databases">
        <title>Nesidiocoris tenuis whole genome shotgun sequence.</title>
        <authorList>
            <person name="Shibata T."/>
            <person name="Shimoda M."/>
            <person name="Kobayashi T."/>
            <person name="Uehara T."/>
        </authorList>
    </citation>
    <scope>NUCLEOTIDE SEQUENCE [LARGE SCALE GENOMIC DNA]</scope>
    <source>
        <strain evidence="11 12">Japan</strain>
    </source>
</reference>
<evidence type="ECO:0000313" key="12">
    <source>
        <dbReference type="Proteomes" id="UP001307889"/>
    </source>
</evidence>
<feature type="domain" description="Beta-mannosidase-like galactose-binding" evidence="10">
    <location>
        <begin position="33"/>
        <end position="207"/>
    </location>
</feature>
<evidence type="ECO:0000256" key="3">
    <source>
        <dbReference type="ARBA" id="ARBA00012754"/>
    </source>
</evidence>
<dbReference type="Pfam" id="PF17753">
    <property type="entry name" value="Ig_mannosidase"/>
    <property type="match status" value="1"/>
</dbReference>
<proteinExistence type="inferred from homology"/>
<evidence type="ECO:0000256" key="8">
    <source>
        <dbReference type="SAM" id="SignalP"/>
    </source>
</evidence>
<dbReference type="InterPro" id="IPR050887">
    <property type="entry name" value="Beta-mannosidase_GH2"/>
</dbReference>
<sequence>MESKGYAFLGFAIILVVCDVVTTKMVTLNGSGWTVTNSNRSISINATVPGGIYSDLINAGIIKDYIFYGKNDMNYRWVGYENWTYSRTFKLSENDLIREARLVFHGLDTISGIWLNGEVVGVCTNMFVRTVLDVKDFLKVGENVLEVRFKSPILSGRKLADSLGYRVPPTCPSPTYHGECNVNQLRKMQASFSWDWGPAFPSVGIWKDVQLELKSANVLRNVGFRTLDLDTDVNSYLAELTFWFEHLRADGRLSLNLFLEQGQTVNYSTDIFVEDGEFKMNLTLPKAYVKLWWPRGYGEPTLYDLRILFFSDGAYQRKNLRIGVRTVEMVEAPIIYGQEEKGLTFYLAVNKVPVFVKGANWIPMDVLPERGSCPDRLAHLLDSAVEANFNSLRVWGGGVYESDRFYEYCDARGILIWQDLMFACAMYPTSAQFLASVNDEITQQIKRMQYHPSIFAYGGNNENEAALVQNWYGTGDNYEKYKADYVTLYVSTIKPVVERLDQSRQYFTSSPSNGKVTVSQGYVADSPQSNFFGDVHFYIYVANTWDPSIYPVPRFASEYGMQSLPSLHTLSKVMQPEDLAWNSDLMQWRQHLALGNGYIQTQILLNLPWSNKTEDIIYLSQINQAMAMKTETEHYRRYKTIVDDAYQGRTMGALYWQLNDVWEAPSWSSIDYHGNWKMIHYFAKDFFADLIIVPKKTIDTIDVYVVSDANILTDPSPVDISITTYLNKWDSFEPKGSKVDKISLQPGESKLAYSTPLNEIFNGSKMNDFFLTFECEGSPGNFFFPQPLKNSNYPAAEVKIKRAIANGENEAALELQTDAIALFVWLESPMQTRDTKFSENGFHMFYPAKWVNITFPGGINSQFLESITVRNLKKSYAY</sequence>
<comment type="similarity">
    <text evidence="2">Belongs to the glycosyl hydrolase 2 family.</text>
</comment>
<evidence type="ECO:0000256" key="5">
    <source>
        <dbReference type="ARBA" id="ARBA00023180"/>
    </source>
</evidence>
<comment type="catalytic activity">
    <reaction evidence="1">
        <text>Hydrolysis of terminal, non-reducing beta-D-mannose residues in beta-D-mannosides.</text>
        <dbReference type="EC" id="3.2.1.25"/>
    </reaction>
</comment>
<dbReference type="InterPro" id="IPR054593">
    <property type="entry name" value="Beta-mannosidase-like_N2"/>
</dbReference>
<dbReference type="EC" id="3.2.1.25" evidence="3"/>
<keyword evidence="8" id="KW-0732">Signal</keyword>
<keyword evidence="12" id="KW-1185">Reference proteome</keyword>
<gene>
    <name evidence="11" type="ORF">NTJ_06377</name>
</gene>
<dbReference type="Gene3D" id="3.20.20.80">
    <property type="entry name" value="Glycosidases"/>
    <property type="match status" value="1"/>
</dbReference>
<keyword evidence="5" id="KW-0325">Glycoprotein</keyword>
<keyword evidence="4" id="KW-0378">Hydrolase</keyword>
<keyword evidence="6" id="KW-0326">Glycosidase</keyword>
<dbReference type="Gene3D" id="2.60.40.10">
    <property type="entry name" value="Immunoglobulins"/>
    <property type="match status" value="2"/>
</dbReference>
<dbReference type="InterPro" id="IPR036156">
    <property type="entry name" value="Beta-gal/glucu_dom_sf"/>
</dbReference>
<feature type="chain" id="PRO_5047317197" description="beta-mannosidase" evidence="8">
    <location>
        <begin position="24"/>
        <end position="878"/>
    </location>
</feature>
<dbReference type="InterPro" id="IPR017853">
    <property type="entry name" value="GH"/>
</dbReference>
<dbReference type="PANTHER" id="PTHR43730:SF1">
    <property type="entry name" value="BETA-MANNOSIDASE"/>
    <property type="match status" value="1"/>
</dbReference>
<evidence type="ECO:0000259" key="10">
    <source>
        <dbReference type="Pfam" id="PF22666"/>
    </source>
</evidence>
<dbReference type="Pfam" id="PF22666">
    <property type="entry name" value="Glyco_hydro_2_N2"/>
    <property type="match status" value="1"/>
</dbReference>
<name>A0ABN7AMV4_9HEMI</name>
<feature type="signal peptide" evidence="8">
    <location>
        <begin position="1"/>
        <end position="23"/>
    </location>
</feature>
<dbReference type="PANTHER" id="PTHR43730">
    <property type="entry name" value="BETA-MANNOSIDASE"/>
    <property type="match status" value="1"/>
</dbReference>
<dbReference type="EMBL" id="AP028912">
    <property type="protein sequence ID" value="BES93568.1"/>
    <property type="molecule type" value="Genomic_DNA"/>
</dbReference>
<organism evidence="11 12">
    <name type="scientific">Nesidiocoris tenuis</name>
    <dbReference type="NCBI Taxonomy" id="355587"/>
    <lineage>
        <taxon>Eukaryota</taxon>
        <taxon>Metazoa</taxon>
        <taxon>Ecdysozoa</taxon>
        <taxon>Arthropoda</taxon>
        <taxon>Hexapoda</taxon>
        <taxon>Insecta</taxon>
        <taxon>Pterygota</taxon>
        <taxon>Neoptera</taxon>
        <taxon>Paraneoptera</taxon>
        <taxon>Hemiptera</taxon>
        <taxon>Heteroptera</taxon>
        <taxon>Panheteroptera</taxon>
        <taxon>Cimicomorpha</taxon>
        <taxon>Miridae</taxon>
        <taxon>Dicyphina</taxon>
        <taxon>Nesidiocoris</taxon>
    </lineage>
</organism>
<evidence type="ECO:0000313" key="11">
    <source>
        <dbReference type="EMBL" id="BES93568.1"/>
    </source>
</evidence>
<dbReference type="InterPro" id="IPR041625">
    <property type="entry name" value="Beta-mannosidase_Ig"/>
</dbReference>
<feature type="domain" description="Beta-mannosidase Ig-fold" evidence="9">
    <location>
        <begin position="798"/>
        <end position="873"/>
    </location>
</feature>
<evidence type="ECO:0000256" key="2">
    <source>
        <dbReference type="ARBA" id="ARBA00007401"/>
    </source>
</evidence>
<dbReference type="InterPro" id="IPR013783">
    <property type="entry name" value="Ig-like_fold"/>
</dbReference>
<protein>
    <recommendedName>
        <fullName evidence="3">beta-mannosidase</fullName>
        <ecNumber evidence="3">3.2.1.25</ecNumber>
    </recommendedName>
    <alternativeName>
        <fullName evidence="7">Mannanase</fullName>
    </alternativeName>
</protein>
<evidence type="ECO:0000256" key="4">
    <source>
        <dbReference type="ARBA" id="ARBA00022801"/>
    </source>
</evidence>